<gene>
    <name evidence="2" type="ORF">OS493_027943</name>
</gene>
<keyword evidence="1" id="KW-1133">Transmembrane helix</keyword>
<dbReference type="OrthoDB" id="9445642at2759"/>
<proteinExistence type="predicted"/>
<evidence type="ECO:0000256" key="1">
    <source>
        <dbReference type="SAM" id="Phobius"/>
    </source>
</evidence>
<keyword evidence="3" id="KW-1185">Reference proteome</keyword>
<evidence type="ECO:0000313" key="2">
    <source>
        <dbReference type="EMBL" id="KAJ7355151.1"/>
    </source>
</evidence>
<dbReference type="Proteomes" id="UP001163046">
    <property type="component" value="Unassembled WGS sequence"/>
</dbReference>
<organism evidence="2 3">
    <name type="scientific">Desmophyllum pertusum</name>
    <dbReference type="NCBI Taxonomy" id="174260"/>
    <lineage>
        <taxon>Eukaryota</taxon>
        <taxon>Metazoa</taxon>
        <taxon>Cnidaria</taxon>
        <taxon>Anthozoa</taxon>
        <taxon>Hexacorallia</taxon>
        <taxon>Scleractinia</taxon>
        <taxon>Caryophylliina</taxon>
        <taxon>Caryophylliidae</taxon>
        <taxon>Desmophyllum</taxon>
    </lineage>
</organism>
<name>A0A9X0CIF9_9CNID</name>
<sequence length="64" mass="6870">MSDASKPGLTALYSITMLVALTGNILLKRKPETRLLTGFLFINMMAVADLLVTLANMPVSMASL</sequence>
<protein>
    <submittedName>
        <fullName evidence="2">Uncharacterized protein</fullName>
    </submittedName>
</protein>
<feature type="transmembrane region" description="Helical" evidence="1">
    <location>
        <begin position="6"/>
        <end position="27"/>
    </location>
</feature>
<keyword evidence="1" id="KW-0472">Membrane</keyword>
<keyword evidence="1" id="KW-0812">Transmembrane</keyword>
<comment type="caution">
    <text evidence="2">The sequence shown here is derived from an EMBL/GenBank/DDBJ whole genome shotgun (WGS) entry which is preliminary data.</text>
</comment>
<dbReference type="AlphaFoldDB" id="A0A9X0CIF9"/>
<dbReference type="Gene3D" id="1.20.1070.10">
    <property type="entry name" value="Rhodopsin 7-helix transmembrane proteins"/>
    <property type="match status" value="1"/>
</dbReference>
<reference evidence="2" key="1">
    <citation type="submission" date="2023-01" db="EMBL/GenBank/DDBJ databases">
        <title>Genome assembly of the deep-sea coral Lophelia pertusa.</title>
        <authorList>
            <person name="Herrera S."/>
            <person name="Cordes E."/>
        </authorList>
    </citation>
    <scope>NUCLEOTIDE SEQUENCE</scope>
    <source>
        <strain evidence="2">USNM1676648</strain>
        <tissue evidence="2">Polyp</tissue>
    </source>
</reference>
<dbReference type="EMBL" id="MU827327">
    <property type="protein sequence ID" value="KAJ7355151.1"/>
    <property type="molecule type" value="Genomic_DNA"/>
</dbReference>
<feature type="transmembrane region" description="Helical" evidence="1">
    <location>
        <begin position="39"/>
        <end position="59"/>
    </location>
</feature>
<accession>A0A9X0CIF9</accession>
<evidence type="ECO:0000313" key="3">
    <source>
        <dbReference type="Proteomes" id="UP001163046"/>
    </source>
</evidence>